<evidence type="ECO:0000256" key="1">
    <source>
        <dbReference type="SAM" id="Coils"/>
    </source>
</evidence>
<evidence type="ECO:0000313" key="3">
    <source>
        <dbReference type="EMBL" id="KYO32593.1"/>
    </source>
</evidence>
<feature type="coiled-coil region" evidence="1">
    <location>
        <begin position="692"/>
        <end position="726"/>
    </location>
</feature>
<feature type="region of interest" description="Disordered" evidence="2">
    <location>
        <begin position="27"/>
        <end position="49"/>
    </location>
</feature>
<dbReference type="InterPro" id="IPR033545">
    <property type="entry name" value="CEP89"/>
</dbReference>
<comment type="caution">
    <text evidence="3">The sequence shown here is derived from an EMBL/GenBank/DDBJ whole genome shotgun (WGS) entry which is preliminary data.</text>
</comment>
<feature type="coiled-coil region" evidence="1">
    <location>
        <begin position="263"/>
        <end position="337"/>
    </location>
</feature>
<organism evidence="3 4">
    <name type="scientific">Alligator mississippiensis</name>
    <name type="common">American alligator</name>
    <dbReference type="NCBI Taxonomy" id="8496"/>
    <lineage>
        <taxon>Eukaryota</taxon>
        <taxon>Metazoa</taxon>
        <taxon>Chordata</taxon>
        <taxon>Craniata</taxon>
        <taxon>Vertebrata</taxon>
        <taxon>Euteleostomi</taxon>
        <taxon>Archelosauria</taxon>
        <taxon>Archosauria</taxon>
        <taxon>Crocodylia</taxon>
        <taxon>Alligatoridae</taxon>
        <taxon>Alligatorinae</taxon>
        <taxon>Alligator</taxon>
    </lineage>
</organism>
<evidence type="ECO:0000313" key="4">
    <source>
        <dbReference type="Proteomes" id="UP000050525"/>
    </source>
</evidence>
<reference evidence="3 4" key="1">
    <citation type="journal article" date="2012" name="Genome Biol.">
        <title>Sequencing three crocodilian genomes to illuminate the evolution of archosaurs and amniotes.</title>
        <authorList>
            <person name="St John J.A."/>
            <person name="Braun E.L."/>
            <person name="Isberg S.R."/>
            <person name="Miles L.G."/>
            <person name="Chong A.Y."/>
            <person name="Gongora J."/>
            <person name="Dalzell P."/>
            <person name="Moran C."/>
            <person name="Bed'hom B."/>
            <person name="Abzhanov A."/>
            <person name="Burgess S.C."/>
            <person name="Cooksey A.M."/>
            <person name="Castoe T.A."/>
            <person name="Crawford N.G."/>
            <person name="Densmore L.D."/>
            <person name="Drew J.C."/>
            <person name="Edwards S.V."/>
            <person name="Faircloth B.C."/>
            <person name="Fujita M.K."/>
            <person name="Greenwold M.J."/>
            <person name="Hoffmann F.G."/>
            <person name="Howard J.M."/>
            <person name="Iguchi T."/>
            <person name="Janes D.E."/>
            <person name="Khan S.Y."/>
            <person name="Kohno S."/>
            <person name="de Koning A.J."/>
            <person name="Lance S.L."/>
            <person name="McCarthy F.M."/>
            <person name="McCormack J.E."/>
            <person name="Merchant M.E."/>
            <person name="Peterson D.G."/>
            <person name="Pollock D.D."/>
            <person name="Pourmand N."/>
            <person name="Raney B.J."/>
            <person name="Roessler K.A."/>
            <person name="Sanford J.R."/>
            <person name="Sawyer R.H."/>
            <person name="Schmidt C.J."/>
            <person name="Triplett E.W."/>
            <person name="Tuberville T.D."/>
            <person name="Venegas-Anaya M."/>
            <person name="Howard J.T."/>
            <person name="Jarvis E.D."/>
            <person name="Guillette L.J.Jr."/>
            <person name="Glenn T.C."/>
            <person name="Green R.E."/>
            <person name="Ray D.A."/>
        </authorList>
    </citation>
    <scope>NUCLEOTIDE SEQUENCE [LARGE SCALE GENOMIC DNA]</scope>
    <source>
        <strain evidence="3">KSC_2009_1</strain>
    </source>
</reference>
<accession>A0A151N6Z3</accession>
<feature type="coiled-coil region" evidence="1">
    <location>
        <begin position="393"/>
        <end position="606"/>
    </location>
</feature>
<keyword evidence="4" id="KW-1185">Reference proteome</keyword>
<dbReference type="GO" id="GO:0007005">
    <property type="term" value="P:mitochondrion organization"/>
    <property type="evidence" value="ECO:0007669"/>
    <property type="project" value="InterPro"/>
</dbReference>
<dbReference type="Proteomes" id="UP000050525">
    <property type="component" value="Unassembled WGS sequence"/>
</dbReference>
<dbReference type="AlphaFoldDB" id="A0A151N6Z3"/>
<proteinExistence type="predicted"/>
<dbReference type="GO" id="GO:0005814">
    <property type="term" value="C:centriole"/>
    <property type="evidence" value="ECO:0007669"/>
    <property type="project" value="InterPro"/>
</dbReference>
<gene>
    <name evidence="3" type="primary">CEP89</name>
    <name evidence="3" type="ORF">Y1Q_0007785</name>
</gene>
<protein>
    <submittedName>
        <fullName evidence="3">Centrosomal protein of isoform A</fullName>
    </submittedName>
</protein>
<evidence type="ECO:0000256" key="2">
    <source>
        <dbReference type="SAM" id="MobiDB-lite"/>
    </source>
</evidence>
<dbReference type="GO" id="GO:0007268">
    <property type="term" value="P:chemical synaptic transmission"/>
    <property type="evidence" value="ECO:0007669"/>
    <property type="project" value="InterPro"/>
</dbReference>
<dbReference type="GO" id="GO:0060271">
    <property type="term" value="P:cilium assembly"/>
    <property type="evidence" value="ECO:0007669"/>
    <property type="project" value="InterPro"/>
</dbReference>
<feature type="compositionally biased region" description="Pro residues" evidence="2">
    <location>
        <begin position="30"/>
        <end position="45"/>
    </location>
</feature>
<dbReference type="STRING" id="8496.A0A151N6Z3"/>
<dbReference type="eggNOG" id="ENOG502QWK8">
    <property type="taxonomic scope" value="Eukaryota"/>
</dbReference>
<name>A0A151N6Z3_ALLMI</name>
<dbReference type="GO" id="GO:0097539">
    <property type="term" value="C:ciliary transition fiber"/>
    <property type="evidence" value="ECO:0007669"/>
    <property type="project" value="TreeGrafter"/>
</dbReference>
<dbReference type="PANTHER" id="PTHR36170">
    <property type="entry name" value="CENTROSOMAL PROTEIN OF 89 KDA"/>
    <property type="match status" value="1"/>
</dbReference>
<keyword evidence="1" id="KW-0175">Coiled coil</keyword>
<sequence length="809" mass="93155">MALSFRRGRKGPFKHIAHGLVPAATIAPKPAVPRTPPPRSPNPSPERPRSALAAAILVTTLTGRTVAIPQPRQRSLSESDSTCLEQEGFEPYATITELRMGPNWKRDGSERSPVQSLEVSGNFCEDEDMDTYLSDIEKEPEASYQGTEKRNETFSNDVIYSVPYKNKQEKLLASPGIDMGENEISSPETAIQTIVDQSNVQVEEDELPALILKEEKLSVEKPLSEKPPPSPDVSARARQVWMGKTKEKFQELKQENWSLNNANQTMLWQVEELKQQMKELQVKLRSLEKENGKLKEAAEKPQREEEVAELLSLRQQAQELVDENDGLKMTIHRLNVELSRYQTKFRPLSQEENLQVRGLPLKGPPPPWLLDMKYLSPLLLAYEDRMREKDDLNVAHEKEMKNFRVRVEELVKENEQLYQQLNKNSATTSKEWQQLQTQAKLVLEENGVLMKQLEIQQAKAKDNHNQHIQEVSKLTKQIMMLEAKKQSQEEKISEYQKKLEALHATCKELKDKLNGRVTAEKHSALVNELKSQLQQEEENRSAELKDLMEKLVTLQAHNKSLLLEKNELVADNKILGAELETAQKTNRRSQKKIRLLKEQLEETMEKEVAAHQYLANLISLAENTVQERDHLILLAKCLENEKHGVLDKIIEGNVRLGRLEEKVKVYKKKAAGKLGDINLKMTEQEKEFAGKTAQYQQEMKHLQRLLQDKQETLDEVLQQKRKVEGELEIVWESTSKENRRMKELLHKSLEKNNMWNTVRVYESYLDEISEKDLHSLQGEGAETSDKKGKLYISFTLQIVEQLHEVQLQQ</sequence>
<dbReference type="EMBL" id="AKHW03003905">
    <property type="protein sequence ID" value="KYO32593.1"/>
    <property type="molecule type" value="Genomic_DNA"/>
</dbReference>
<dbReference type="PANTHER" id="PTHR36170:SF1">
    <property type="entry name" value="CENTROSOMAL PROTEIN OF 89 KDA"/>
    <property type="match status" value="1"/>
</dbReference>
<dbReference type="GO" id="GO:0045202">
    <property type="term" value="C:synapse"/>
    <property type="evidence" value="ECO:0007669"/>
    <property type="project" value="GOC"/>
</dbReference>